<accession>A0A504J4F1</accession>
<dbReference type="NCBIfam" id="TIGR02985">
    <property type="entry name" value="Sig70_bacteroi1"/>
    <property type="match status" value="1"/>
</dbReference>
<keyword evidence="3" id="KW-0731">Sigma factor</keyword>
<dbReference type="SUPFAM" id="SSF88946">
    <property type="entry name" value="Sigma2 domain of RNA polymerase sigma factors"/>
    <property type="match status" value="1"/>
</dbReference>
<proteinExistence type="inferred from homology"/>
<evidence type="ECO:0000313" key="8">
    <source>
        <dbReference type="Proteomes" id="UP000315540"/>
    </source>
</evidence>
<gene>
    <name evidence="7" type="ORF">FHK87_19310</name>
</gene>
<dbReference type="InterPro" id="IPR039425">
    <property type="entry name" value="RNA_pol_sigma-70-like"/>
</dbReference>
<name>A0A504J4F1_9FLAO</name>
<dbReference type="InterPro" id="IPR013249">
    <property type="entry name" value="RNA_pol_sigma70_r4_t2"/>
</dbReference>
<dbReference type="InterPro" id="IPR014284">
    <property type="entry name" value="RNA_pol_sigma-70_dom"/>
</dbReference>
<evidence type="ECO:0000256" key="1">
    <source>
        <dbReference type="ARBA" id="ARBA00010641"/>
    </source>
</evidence>
<evidence type="ECO:0000259" key="6">
    <source>
        <dbReference type="Pfam" id="PF08281"/>
    </source>
</evidence>
<feature type="domain" description="RNA polymerase sigma-70 region 2" evidence="5">
    <location>
        <begin position="25"/>
        <end position="90"/>
    </location>
</feature>
<dbReference type="OrthoDB" id="759001at2"/>
<sequence>MTRDQEDIVLWEKLKKGDHKSLEILFLRYYDHLLALANSYLNNDDAEEVISDVFFQLWFKKEQINIRVSLKVYLYKATRNRCLNIIKHNKKKDEKIRSISEYNLHQDNDQPDQLLIYEQTKKQLEVFIEELPLQCKTVFRLSRYDDLSHKEISEILDISVHTVNTQMYRALKYLKSKLPLVNHALDL</sequence>
<dbReference type="PANTHER" id="PTHR43133">
    <property type="entry name" value="RNA POLYMERASE ECF-TYPE SIGMA FACTO"/>
    <property type="match status" value="1"/>
</dbReference>
<dbReference type="Pfam" id="PF04542">
    <property type="entry name" value="Sigma70_r2"/>
    <property type="match status" value="1"/>
</dbReference>
<evidence type="ECO:0000256" key="3">
    <source>
        <dbReference type="ARBA" id="ARBA00023082"/>
    </source>
</evidence>
<comment type="caution">
    <text evidence="7">The sequence shown here is derived from an EMBL/GenBank/DDBJ whole genome shotgun (WGS) entry which is preliminary data.</text>
</comment>
<protein>
    <submittedName>
        <fullName evidence="7">RNA polymerase sigma-70 factor</fullName>
    </submittedName>
</protein>
<dbReference type="EMBL" id="VFWZ01000007">
    <property type="protein sequence ID" value="TPN83372.1"/>
    <property type="molecule type" value="Genomic_DNA"/>
</dbReference>
<evidence type="ECO:0000256" key="2">
    <source>
        <dbReference type="ARBA" id="ARBA00023015"/>
    </source>
</evidence>
<dbReference type="NCBIfam" id="TIGR02937">
    <property type="entry name" value="sigma70-ECF"/>
    <property type="match status" value="1"/>
</dbReference>
<dbReference type="GO" id="GO:0006352">
    <property type="term" value="P:DNA-templated transcription initiation"/>
    <property type="evidence" value="ECO:0007669"/>
    <property type="project" value="InterPro"/>
</dbReference>
<evidence type="ECO:0000313" key="7">
    <source>
        <dbReference type="EMBL" id="TPN83372.1"/>
    </source>
</evidence>
<dbReference type="InterPro" id="IPR036388">
    <property type="entry name" value="WH-like_DNA-bd_sf"/>
</dbReference>
<dbReference type="SUPFAM" id="SSF88659">
    <property type="entry name" value="Sigma3 and sigma4 domains of RNA polymerase sigma factors"/>
    <property type="match status" value="1"/>
</dbReference>
<dbReference type="InterPro" id="IPR013324">
    <property type="entry name" value="RNA_pol_sigma_r3/r4-like"/>
</dbReference>
<dbReference type="CDD" id="cd06171">
    <property type="entry name" value="Sigma70_r4"/>
    <property type="match status" value="1"/>
</dbReference>
<dbReference type="AlphaFoldDB" id="A0A504J4F1"/>
<dbReference type="InterPro" id="IPR013325">
    <property type="entry name" value="RNA_pol_sigma_r2"/>
</dbReference>
<dbReference type="Proteomes" id="UP000315540">
    <property type="component" value="Unassembled WGS sequence"/>
</dbReference>
<dbReference type="GO" id="GO:0016987">
    <property type="term" value="F:sigma factor activity"/>
    <property type="evidence" value="ECO:0007669"/>
    <property type="project" value="UniProtKB-KW"/>
</dbReference>
<keyword evidence="4" id="KW-0804">Transcription</keyword>
<dbReference type="Pfam" id="PF08281">
    <property type="entry name" value="Sigma70_r4_2"/>
    <property type="match status" value="1"/>
</dbReference>
<dbReference type="InterPro" id="IPR014327">
    <property type="entry name" value="RNA_pol_sigma70_bacteroid"/>
</dbReference>
<organism evidence="7 8">
    <name type="scientific">Aquimarina algicola</name>
    <dbReference type="NCBI Taxonomy" id="2589995"/>
    <lineage>
        <taxon>Bacteria</taxon>
        <taxon>Pseudomonadati</taxon>
        <taxon>Bacteroidota</taxon>
        <taxon>Flavobacteriia</taxon>
        <taxon>Flavobacteriales</taxon>
        <taxon>Flavobacteriaceae</taxon>
        <taxon>Aquimarina</taxon>
    </lineage>
</organism>
<keyword evidence="8" id="KW-1185">Reference proteome</keyword>
<dbReference type="RefSeq" id="WP_140595428.1">
    <property type="nucleotide sequence ID" value="NZ_VFWZ01000007.1"/>
</dbReference>
<dbReference type="InterPro" id="IPR007627">
    <property type="entry name" value="RNA_pol_sigma70_r2"/>
</dbReference>
<comment type="similarity">
    <text evidence="1">Belongs to the sigma-70 factor family. ECF subfamily.</text>
</comment>
<dbReference type="PANTHER" id="PTHR43133:SF46">
    <property type="entry name" value="RNA POLYMERASE SIGMA-70 FACTOR ECF SUBFAMILY"/>
    <property type="match status" value="1"/>
</dbReference>
<dbReference type="Gene3D" id="1.10.1740.10">
    <property type="match status" value="1"/>
</dbReference>
<dbReference type="Gene3D" id="1.10.10.10">
    <property type="entry name" value="Winged helix-like DNA-binding domain superfamily/Winged helix DNA-binding domain"/>
    <property type="match status" value="1"/>
</dbReference>
<keyword evidence="2" id="KW-0805">Transcription regulation</keyword>
<feature type="domain" description="RNA polymerase sigma factor 70 region 4 type 2" evidence="6">
    <location>
        <begin position="123"/>
        <end position="174"/>
    </location>
</feature>
<evidence type="ECO:0000259" key="5">
    <source>
        <dbReference type="Pfam" id="PF04542"/>
    </source>
</evidence>
<reference evidence="7 8" key="1">
    <citation type="submission" date="2019-06" db="EMBL/GenBank/DDBJ databases">
        <authorList>
            <person name="Meng X."/>
        </authorList>
    </citation>
    <scope>NUCLEOTIDE SEQUENCE [LARGE SCALE GENOMIC DNA]</scope>
    <source>
        <strain evidence="7 8">M625</strain>
    </source>
</reference>
<evidence type="ECO:0000256" key="4">
    <source>
        <dbReference type="ARBA" id="ARBA00023163"/>
    </source>
</evidence>
<dbReference type="GO" id="GO:0003677">
    <property type="term" value="F:DNA binding"/>
    <property type="evidence" value="ECO:0007669"/>
    <property type="project" value="InterPro"/>
</dbReference>